<dbReference type="PANTHER" id="PTHR47990">
    <property type="entry name" value="2-OXOGLUTARATE (2OG) AND FE(II)-DEPENDENT OXYGENASE SUPERFAMILY PROTEIN-RELATED"/>
    <property type="match status" value="1"/>
</dbReference>
<sequence>MLPHVRCTNRQRGRALEIPVLDLQKAQTSWADVLDSWESAVLTTGCFQLVNHGIPPEVLETCLAAARDFHGRDSAFKQRYAMSRSLNNRGYVPADFRPTGTESRRVVRDYASLDLGTALADAGGSIESILLGPNVWPDISGFRQAVESYYQAVHACALATSRMLSRVCGLDADHLAKRSEQGISLLRLLHYPSPAWDPADPPNGHTDYEWFTLIWQSSAGLEVLGRDGRVHLVPEEPGALVVILGDLLEVLTGGWLESTLHWVRPRQPDRHSLTYFFGPDFHEVVAPVAPRLGPQPERYPLLPAGEHLTALRVRHFAHLRAAVRDGSLDLPFELPAANPLKAVKQDRLEAVERGRA</sequence>
<name>A0ABV8GRM2_9ACTN</name>
<keyword evidence="6" id="KW-1185">Reference proteome</keyword>
<dbReference type="InterPro" id="IPR027443">
    <property type="entry name" value="IPNS-like_sf"/>
</dbReference>
<organism evidence="5 6">
    <name type="scientific">Nonomuraea purpurea</name>
    <dbReference type="NCBI Taxonomy" id="1849276"/>
    <lineage>
        <taxon>Bacteria</taxon>
        <taxon>Bacillati</taxon>
        <taxon>Actinomycetota</taxon>
        <taxon>Actinomycetes</taxon>
        <taxon>Streptosporangiales</taxon>
        <taxon>Streptosporangiaceae</taxon>
        <taxon>Nonomuraea</taxon>
    </lineage>
</organism>
<dbReference type="EMBL" id="JBHSBI010000047">
    <property type="protein sequence ID" value="MFC4015596.1"/>
    <property type="molecule type" value="Genomic_DNA"/>
</dbReference>
<evidence type="ECO:0000256" key="2">
    <source>
        <dbReference type="ARBA" id="ARBA00023194"/>
    </source>
</evidence>
<reference evidence="6" key="1">
    <citation type="journal article" date="2019" name="Int. J. Syst. Evol. Microbiol.">
        <title>The Global Catalogue of Microorganisms (GCM) 10K type strain sequencing project: providing services to taxonomists for standard genome sequencing and annotation.</title>
        <authorList>
            <consortium name="The Broad Institute Genomics Platform"/>
            <consortium name="The Broad Institute Genome Sequencing Center for Infectious Disease"/>
            <person name="Wu L."/>
            <person name="Ma J."/>
        </authorList>
    </citation>
    <scope>NUCLEOTIDE SEQUENCE [LARGE SCALE GENOMIC DNA]</scope>
    <source>
        <strain evidence="6">TBRC 1276</strain>
    </source>
</reference>
<keyword evidence="2" id="KW-0045">Antibiotic biosynthesis</keyword>
<dbReference type="SUPFAM" id="SSF51197">
    <property type="entry name" value="Clavaminate synthase-like"/>
    <property type="match status" value="1"/>
</dbReference>
<dbReference type="RefSeq" id="WP_379535409.1">
    <property type="nucleotide sequence ID" value="NZ_JBHSBI010000047.1"/>
</dbReference>
<feature type="domain" description="Fe2OG dioxygenase" evidence="4">
    <location>
        <begin position="182"/>
        <end position="279"/>
    </location>
</feature>
<evidence type="ECO:0000256" key="3">
    <source>
        <dbReference type="RuleBase" id="RU003682"/>
    </source>
</evidence>
<evidence type="ECO:0000313" key="5">
    <source>
        <dbReference type="EMBL" id="MFC4015596.1"/>
    </source>
</evidence>
<dbReference type="InterPro" id="IPR005123">
    <property type="entry name" value="Oxoglu/Fe-dep_dioxygenase_dom"/>
</dbReference>
<dbReference type="Gene3D" id="2.60.120.330">
    <property type="entry name" value="B-lactam Antibiotic, Isopenicillin N Synthase, Chain"/>
    <property type="match status" value="1"/>
</dbReference>
<evidence type="ECO:0000259" key="4">
    <source>
        <dbReference type="PROSITE" id="PS51471"/>
    </source>
</evidence>
<dbReference type="InterPro" id="IPR044861">
    <property type="entry name" value="IPNS-like_FE2OG_OXY"/>
</dbReference>
<protein>
    <submittedName>
        <fullName evidence="5">2-oxoglutarate and iron-dependent oxygenase domain-containing protein</fullName>
    </submittedName>
</protein>
<dbReference type="Pfam" id="PF03171">
    <property type="entry name" value="2OG-FeII_Oxy"/>
    <property type="match status" value="1"/>
</dbReference>
<dbReference type="Proteomes" id="UP001595851">
    <property type="component" value="Unassembled WGS sequence"/>
</dbReference>
<comment type="similarity">
    <text evidence="3">Belongs to the iron/ascorbate-dependent oxidoreductase family.</text>
</comment>
<dbReference type="Pfam" id="PF14226">
    <property type="entry name" value="DIOX_N"/>
    <property type="match status" value="1"/>
</dbReference>
<proteinExistence type="inferred from homology"/>
<dbReference type="PROSITE" id="PS51471">
    <property type="entry name" value="FE2OG_OXY"/>
    <property type="match status" value="1"/>
</dbReference>
<gene>
    <name evidence="5" type="ORF">ACFOY2_50885</name>
</gene>
<dbReference type="InterPro" id="IPR050231">
    <property type="entry name" value="Iron_ascorbate_oxido_reductase"/>
</dbReference>
<dbReference type="InterPro" id="IPR026992">
    <property type="entry name" value="DIOX_N"/>
</dbReference>
<evidence type="ECO:0000313" key="6">
    <source>
        <dbReference type="Proteomes" id="UP001595851"/>
    </source>
</evidence>
<keyword evidence="3" id="KW-0560">Oxidoreductase</keyword>
<evidence type="ECO:0000256" key="1">
    <source>
        <dbReference type="ARBA" id="ARBA00004792"/>
    </source>
</evidence>
<comment type="caution">
    <text evidence="5">The sequence shown here is derived from an EMBL/GenBank/DDBJ whole genome shotgun (WGS) entry which is preliminary data.</text>
</comment>
<keyword evidence="3" id="KW-0408">Iron</keyword>
<keyword evidence="3" id="KW-0479">Metal-binding</keyword>
<accession>A0ABV8GRM2</accession>
<comment type="pathway">
    <text evidence="1">Antibiotic biosynthesis.</text>
</comment>